<feature type="non-terminal residue" evidence="1">
    <location>
        <position position="1"/>
    </location>
</feature>
<gene>
    <name evidence="1" type="ORF">AVDCRST_MAG54-2261</name>
</gene>
<reference evidence="1" key="1">
    <citation type="submission" date="2020-02" db="EMBL/GenBank/DDBJ databases">
        <authorList>
            <person name="Meier V. D."/>
        </authorList>
    </citation>
    <scope>NUCLEOTIDE SEQUENCE</scope>
    <source>
        <strain evidence="1">AVDCRST_MAG54</strain>
    </source>
</reference>
<name>A0A6J4IMR8_9PSEU</name>
<organism evidence="1">
    <name type="scientific">uncultured Actinomycetospora sp</name>
    <dbReference type="NCBI Taxonomy" id="1135996"/>
    <lineage>
        <taxon>Bacteria</taxon>
        <taxon>Bacillati</taxon>
        <taxon>Actinomycetota</taxon>
        <taxon>Actinomycetes</taxon>
        <taxon>Pseudonocardiales</taxon>
        <taxon>Pseudonocardiaceae</taxon>
        <taxon>Actinomycetospora</taxon>
        <taxon>environmental samples</taxon>
    </lineage>
</organism>
<dbReference type="EMBL" id="CADCTH010000294">
    <property type="protein sequence ID" value="CAA9256692.1"/>
    <property type="molecule type" value="Genomic_DNA"/>
</dbReference>
<sequence>FAHGPGVASNPPGWIRMYADLGEAPVSPEAVRDAVRAGRTVATNVPFLTVTVDGQGPGAVLDARAGDVLEVRARVRGSGADEVVLVGPEGEIAAGAAGTVSAAVTVDGPLWLAAMARGGPHPMDPGRPVFAHTSAVHVEVDGRRVARAADARWCLGLLDRLEALVVAEGRFDPERRDDQLADHRDVLDRARAFYRPLT</sequence>
<accession>A0A6J4IMR8</accession>
<dbReference type="AlphaFoldDB" id="A0A6J4IMR8"/>
<proteinExistence type="predicted"/>
<protein>
    <submittedName>
        <fullName evidence="1">Uncharacterized protein</fullName>
    </submittedName>
</protein>
<evidence type="ECO:0000313" key="1">
    <source>
        <dbReference type="EMBL" id="CAA9256692.1"/>
    </source>
</evidence>